<protein>
    <recommendedName>
        <fullName evidence="3">17 kDa surface antigen</fullName>
    </recommendedName>
</protein>
<evidence type="ECO:0000256" key="1">
    <source>
        <dbReference type="ARBA" id="ARBA00004459"/>
    </source>
</evidence>
<evidence type="ECO:0000259" key="6">
    <source>
        <dbReference type="Pfam" id="PF05433"/>
    </source>
</evidence>
<evidence type="ECO:0000313" key="7">
    <source>
        <dbReference type="EMBL" id="QYC11723.1"/>
    </source>
</evidence>
<keyword evidence="5" id="KW-0732">Signal</keyword>
<evidence type="ECO:0000256" key="5">
    <source>
        <dbReference type="SAM" id="SignalP"/>
    </source>
</evidence>
<sequence>MRTKIVSLAAALAFAGLAAPMAAEAQSYGYTQNYGTGAYGRPYNYDNRGYQYDPCQTQRQGRTGAGAVIGGGAGAVIGSQLAARGRRTEGSVLGGVVGALIGSQVGRSSSDNCDYRQDGYYNQGYQGGGYYNRQPVYTQPQYGYSQQTYGYYDNRYAGDQGYSYGYDQYDRNDYARDDRGYYNDRSQPVQSYQNSDGCRLAESEIRLPDGRRDTRYVRTCPDQYGRYRVVD</sequence>
<dbReference type="Proteomes" id="UP000824334">
    <property type="component" value="Chromosome"/>
</dbReference>
<dbReference type="EMBL" id="CP080034">
    <property type="protein sequence ID" value="QYC11723.1"/>
    <property type="molecule type" value="Genomic_DNA"/>
</dbReference>
<evidence type="ECO:0000256" key="3">
    <source>
        <dbReference type="ARBA" id="ARBA00015281"/>
    </source>
</evidence>
<keyword evidence="4" id="KW-0449">Lipoprotein</keyword>
<evidence type="ECO:0000313" key="8">
    <source>
        <dbReference type="Proteomes" id="UP000824334"/>
    </source>
</evidence>
<proteinExistence type="inferred from homology"/>
<evidence type="ECO:0000256" key="4">
    <source>
        <dbReference type="ARBA" id="ARBA00023288"/>
    </source>
</evidence>
<keyword evidence="8" id="KW-1185">Reference proteome</keyword>
<feature type="signal peptide" evidence="5">
    <location>
        <begin position="1"/>
        <end position="25"/>
    </location>
</feature>
<dbReference type="RefSeq" id="WP_219354252.1">
    <property type="nucleotide sequence ID" value="NZ_CBFGPT010000001.1"/>
</dbReference>
<comment type="similarity">
    <text evidence="2">Belongs to the rickettsiale 17 kDa surface antigen family.</text>
</comment>
<name>A0ABX8TKH3_9CAUL</name>
<feature type="domain" description="Glycine zipper 2TM" evidence="6">
    <location>
        <begin position="65"/>
        <end position="106"/>
    </location>
</feature>
<dbReference type="Pfam" id="PF05433">
    <property type="entry name" value="Rick_17kDa_Anti"/>
    <property type="match status" value="1"/>
</dbReference>
<gene>
    <name evidence="7" type="ORF">KWG56_07135</name>
</gene>
<dbReference type="InterPro" id="IPR008816">
    <property type="entry name" value="Gly_zipper_2TM_dom"/>
</dbReference>
<organism evidence="7 8">
    <name type="scientific">Brevundimonas nasdae</name>
    <dbReference type="NCBI Taxonomy" id="172043"/>
    <lineage>
        <taxon>Bacteria</taxon>
        <taxon>Pseudomonadati</taxon>
        <taxon>Pseudomonadota</taxon>
        <taxon>Alphaproteobacteria</taxon>
        <taxon>Caulobacterales</taxon>
        <taxon>Caulobacteraceae</taxon>
        <taxon>Brevundimonas</taxon>
    </lineage>
</organism>
<comment type="subcellular location">
    <subcellularLocation>
        <location evidence="1">Cell outer membrane</location>
        <topology evidence="1">Lipid-anchor</topology>
    </subcellularLocation>
</comment>
<evidence type="ECO:0000256" key="2">
    <source>
        <dbReference type="ARBA" id="ARBA00008681"/>
    </source>
</evidence>
<dbReference type="GeneID" id="94375032"/>
<accession>A0ABX8TKH3</accession>
<reference evidence="7 8" key="1">
    <citation type="submission" date="2021-07" db="EMBL/GenBank/DDBJ databases">
        <title>Isolation and characterization of bacteria from a gold mining with a capacity of golden bioaccumulation.</title>
        <authorList>
            <person name="Yang X.J."/>
        </authorList>
    </citation>
    <scope>NUCLEOTIDE SEQUENCE [LARGE SCALE GENOMIC DNA]</scope>
    <source>
        <strain evidence="7 8">Au29</strain>
    </source>
</reference>
<feature type="chain" id="PRO_5046445212" description="17 kDa surface antigen" evidence="5">
    <location>
        <begin position="26"/>
        <end position="231"/>
    </location>
</feature>